<feature type="binding site" evidence="3">
    <location>
        <position position="362"/>
    </location>
    <ligand>
        <name>substrate</name>
    </ligand>
</feature>
<evidence type="ECO:0000313" key="4">
    <source>
        <dbReference type="EMBL" id="HAE93064.1"/>
    </source>
</evidence>
<evidence type="ECO:0000313" key="5">
    <source>
        <dbReference type="EMBL" id="KCZ58042.1"/>
    </source>
</evidence>
<comment type="catalytic activity">
    <reaction evidence="3">
        <text>N(2)-succinyl-L-arginine + 2 H2O + 2 H(+) = N(2)-succinyl-L-ornithine + 2 NH4(+) + CO2</text>
        <dbReference type="Rhea" id="RHEA:19533"/>
        <dbReference type="ChEBI" id="CHEBI:15377"/>
        <dbReference type="ChEBI" id="CHEBI:15378"/>
        <dbReference type="ChEBI" id="CHEBI:16526"/>
        <dbReference type="ChEBI" id="CHEBI:28938"/>
        <dbReference type="ChEBI" id="CHEBI:58241"/>
        <dbReference type="ChEBI" id="CHEBI:58514"/>
        <dbReference type="EC" id="3.5.3.23"/>
    </reaction>
</comment>
<dbReference type="AlphaFoldDB" id="A0A059DX70"/>
<dbReference type="RefSeq" id="WP_035555165.1">
    <property type="nucleotide sequence ID" value="NZ_AWFH01000062.1"/>
</dbReference>
<sequence length="440" mass="47355">MIVAHEVNFDGLIGPSHNYGGLSDGNLASAANAGDIANPREAALQGLEKMRMLVNSGLIQGVLPPLPRPNFDLLVSAGFSGSDSNIIERAAKTAPRLLKAAYSASSMWTANAATVSPSPDTTDGRLHFTTANLSTMLHRSQEHPDTTATLISIFSDDAYFSVHGALPMHADFSDEGAANHVRLCADHGGAGVELFVYGREAGESTVGYPARQTRLASESVARAHTLDLDRTVFARQSRAAIDAGAFHNDVVCVGALDTLFFHELAFEDTNRTLEQVRKASNGLFELKPVMVPSADVPIEDAIRAYLFNSQLLQLPGEDRLVLIAPTETEEIDSTRRYCESLIQGNGPIGKVMFADVRQSMRNGGGPACLRLRVVMTEDEIDACHQGVLLDNDTIDALQAVVRKTYRDSLAPGDLADPKFADECRVAREALLEVLDLEALA</sequence>
<dbReference type="PATRIC" id="fig|1280948.3.peg.3336"/>
<comment type="pathway">
    <text evidence="3">Amino-acid degradation; L-arginine degradation via AST pathway; L-glutamate and succinate from L-arginine: step 2/5.</text>
</comment>
<dbReference type="GO" id="GO:0019545">
    <property type="term" value="P:L-arginine catabolic process to succinate"/>
    <property type="evidence" value="ECO:0007669"/>
    <property type="project" value="UniProtKB-UniRule"/>
</dbReference>
<dbReference type="OrthoDB" id="248552at2"/>
<feature type="binding site" evidence="3">
    <location>
        <position position="249"/>
    </location>
    <ligand>
        <name>substrate</name>
    </ligand>
</feature>
<comment type="similarity">
    <text evidence="3">Belongs to the succinylarginine dihydrolase family.</text>
</comment>
<dbReference type="Gene3D" id="3.75.10.20">
    <property type="entry name" value="Succinylarginine dihydrolase"/>
    <property type="match status" value="1"/>
</dbReference>
<dbReference type="GO" id="GO:0019544">
    <property type="term" value="P:L-arginine catabolic process to L-glutamate"/>
    <property type="evidence" value="ECO:0007669"/>
    <property type="project" value="UniProtKB-UniRule"/>
</dbReference>
<keyword evidence="1 3" id="KW-0056">Arginine metabolism</keyword>
<dbReference type="EC" id="3.5.3.23" evidence="3"/>
<dbReference type="UniPathway" id="UPA00185">
    <property type="reaction ID" value="UER00280"/>
</dbReference>
<dbReference type="Proteomes" id="UP000024547">
    <property type="component" value="Unassembled WGS sequence"/>
</dbReference>
<proteinExistence type="inferred from homology"/>
<dbReference type="InterPro" id="IPR037031">
    <property type="entry name" value="AstB_sf"/>
</dbReference>
<name>A0A059DX70_9PROT</name>
<accession>A0A059DX70</accession>
<organism evidence="5 6">
    <name type="scientific">Hyphomonas atlantica</name>
    <dbReference type="NCBI Taxonomy" id="1280948"/>
    <lineage>
        <taxon>Bacteria</taxon>
        <taxon>Pseudomonadati</taxon>
        <taxon>Pseudomonadota</taxon>
        <taxon>Alphaproteobacteria</taxon>
        <taxon>Hyphomonadales</taxon>
        <taxon>Hyphomonadaceae</taxon>
        <taxon>Hyphomonas</taxon>
    </lineage>
</organism>
<dbReference type="STRING" id="1280948.HY36_11075"/>
<dbReference type="PANTHER" id="PTHR30420:SF2">
    <property type="entry name" value="N-SUCCINYLARGININE DIHYDROLASE"/>
    <property type="match status" value="1"/>
</dbReference>
<comment type="caution">
    <text evidence="5">The sequence shown here is derived from an EMBL/GenBank/DDBJ whole genome shotgun (WGS) entry which is preliminary data.</text>
</comment>
<dbReference type="Proteomes" id="UP000259173">
    <property type="component" value="Unassembled WGS sequence"/>
</dbReference>
<feature type="binding site" evidence="3">
    <location>
        <position position="211"/>
    </location>
    <ligand>
        <name>substrate</name>
    </ligand>
</feature>
<protein>
    <recommendedName>
        <fullName evidence="3">N-succinylarginine dihydrolase</fullName>
        <ecNumber evidence="3">3.5.3.23</ecNumber>
    </recommendedName>
</protein>
<dbReference type="GeneID" id="92500951"/>
<evidence type="ECO:0000256" key="1">
    <source>
        <dbReference type="ARBA" id="ARBA00022503"/>
    </source>
</evidence>
<gene>
    <name evidence="3" type="primary">astB</name>
    <name evidence="4" type="ORF">DCG65_00790</name>
    <name evidence="5" type="ORF">HY36_11075</name>
</gene>
<feature type="active site" evidence="3">
    <location>
        <position position="175"/>
    </location>
</feature>
<keyword evidence="6" id="KW-1185">Reference proteome</keyword>
<feature type="binding site" evidence="3">
    <location>
        <begin position="138"/>
        <end position="139"/>
    </location>
    <ligand>
        <name>substrate</name>
    </ligand>
</feature>
<dbReference type="EMBL" id="DMBR01000021">
    <property type="protein sequence ID" value="HAE93064.1"/>
    <property type="molecule type" value="Genomic_DNA"/>
</dbReference>
<dbReference type="PANTHER" id="PTHR30420">
    <property type="entry name" value="N-SUCCINYLARGININE DIHYDROLASE"/>
    <property type="match status" value="1"/>
</dbReference>
<dbReference type="GO" id="GO:0009015">
    <property type="term" value="F:N-succinylarginine dihydrolase activity"/>
    <property type="evidence" value="ECO:0007669"/>
    <property type="project" value="UniProtKB-UniRule"/>
</dbReference>
<evidence type="ECO:0000313" key="6">
    <source>
        <dbReference type="Proteomes" id="UP000024547"/>
    </source>
</evidence>
<comment type="function">
    <text evidence="3">Catalyzes the hydrolysis of N(2)-succinylarginine into N(2)-succinylornithine, ammonia and CO(2).</text>
</comment>
<evidence type="ECO:0000313" key="7">
    <source>
        <dbReference type="Proteomes" id="UP000259173"/>
    </source>
</evidence>
<dbReference type="Pfam" id="PF04996">
    <property type="entry name" value="AstB"/>
    <property type="match status" value="1"/>
</dbReference>
<comment type="subunit">
    <text evidence="3">Homodimer.</text>
</comment>
<dbReference type="NCBIfam" id="NF009789">
    <property type="entry name" value="PRK13281.1"/>
    <property type="match status" value="1"/>
</dbReference>
<feature type="binding site" evidence="3">
    <location>
        <begin position="20"/>
        <end position="29"/>
    </location>
    <ligand>
        <name>substrate</name>
    </ligand>
</feature>
<evidence type="ECO:0000256" key="2">
    <source>
        <dbReference type="ARBA" id="ARBA00022801"/>
    </source>
</evidence>
<feature type="active site" description="Nucleophile" evidence="3">
    <location>
        <position position="368"/>
    </location>
</feature>
<reference evidence="5 6" key="1">
    <citation type="journal article" date="2014" name="Antonie Van Leeuwenhoek">
        <title>Hyphomonas beringensis sp. nov. and Hyphomonas chukchiensis sp. nov., isolated from surface seawater of the Bering Sea and Chukchi Sea.</title>
        <authorList>
            <person name="Li C."/>
            <person name="Lai Q."/>
            <person name="Li G."/>
            <person name="Dong C."/>
            <person name="Wang J."/>
            <person name="Liao Y."/>
            <person name="Shao Z."/>
        </authorList>
    </citation>
    <scope>NUCLEOTIDE SEQUENCE [LARGE SCALE GENOMIC DNA]</scope>
    <source>
        <strain evidence="5 6">22II1-22F38</strain>
    </source>
</reference>
<evidence type="ECO:0000256" key="3">
    <source>
        <dbReference type="HAMAP-Rule" id="MF_01172"/>
    </source>
</evidence>
<dbReference type="EMBL" id="AWFH01000062">
    <property type="protein sequence ID" value="KCZ58042.1"/>
    <property type="molecule type" value="Genomic_DNA"/>
</dbReference>
<dbReference type="InterPro" id="IPR007079">
    <property type="entry name" value="SuccinylArg_d-Hdrlase_AstB"/>
</dbReference>
<dbReference type="SUPFAM" id="SSF55909">
    <property type="entry name" value="Pentein"/>
    <property type="match status" value="1"/>
</dbReference>
<dbReference type="HAMAP" id="MF_01172">
    <property type="entry name" value="AstB"/>
    <property type="match status" value="1"/>
</dbReference>
<feature type="active site" evidence="3">
    <location>
        <position position="247"/>
    </location>
</feature>
<reference evidence="4 7" key="2">
    <citation type="journal article" date="2018" name="Nat. Biotechnol.">
        <title>A standardized bacterial taxonomy based on genome phylogeny substantially revises the tree of life.</title>
        <authorList>
            <person name="Parks D.H."/>
            <person name="Chuvochina M."/>
            <person name="Waite D.W."/>
            <person name="Rinke C."/>
            <person name="Skarshewski A."/>
            <person name="Chaumeil P.A."/>
            <person name="Hugenholtz P."/>
        </authorList>
    </citation>
    <scope>NUCLEOTIDE SEQUENCE [LARGE SCALE GENOMIC DNA]</scope>
    <source>
        <strain evidence="4">UBA8557</strain>
    </source>
</reference>
<keyword evidence="2 3" id="KW-0378">Hydrolase</keyword>
<dbReference type="eggNOG" id="COG3724">
    <property type="taxonomic scope" value="Bacteria"/>
</dbReference>
<feature type="binding site" evidence="3">
    <location>
        <position position="111"/>
    </location>
    <ligand>
        <name>substrate</name>
    </ligand>
</feature>